<dbReference type="EMBL" id="JBIAZU010000008">
    <property type="protein sequence ID" value="MFF5296348.1"/>
    <property type="molecule type" value="Genomic_DNA"/>
</dbReference>
<dbReference type="RefSeq" id="WP_020517119.1">
    <property type="nucleotide sequence ID" value="NZ_JBIAZU010000008.1"/>
</dbReference>
<dbReference type="SMART" id="SM00901">
    <property type="entry name" value="FRG"/>
    <property type="match status" value="1"/>
</dbReference>
<dbReference type="Pfam" id="PF08867">
    <property type="entry name" value="FRG"/>
    <property type="match status" value="1"/>
</dbReference>
<organism evidence="2 3">
    <name type="scientific">Paractinoplanes globisporus</name>
    <dbReference type="NCBI Taxonomy" id="113565"/>
    <lineage>
        <taxon>Bacteria</taxon>
        <taxon>Bacillati</taxon>
        <taxon>Actinomycetota</taxon>
        <taxon>Actinomycetes</taxon>
        <taxon>Micromonosporales</taxon>
        <taxon>Micromonosporaceae</taxon>
        <taxon>Paractinoplanes</taxon>
    </lineage>
</organism>
<protein>
    <submittedName>
        <fullName evidence="2">FRG domain-containing protein</fullName>
    </submittedName>
</protein>
<keyword evidence="3" id="KW-1185">Reference proteome</keyword>
<accession>A0ABW6WTP8</accession>
<feature type="domain" description="FRG" evidence="1">
    <location>
        <begin position="75"/>
        <end position="184"/>
    </location>
</feature>
<reference evidence="2 3" key="1">
    <citation type="submission" date="2024-10" db="EMBL/GenBank/DDBJ databases">
        <title>The Natural Products Discovery Center: Release of the First 8490 Sequenced Strains for Exploring Actinobacteria Biosynthetic Diversity.</title>
        <authorList>
            <person name="Kalkreuter E."/>
            <person name="Kautsar S.A."/>
            <person name="Yang D."/>
            <person name="Bader C.D."/>
            <person name="Teijaro C.N."/>
            <person name="Fluegel L."/>
            <person name="Davis C.M."/>
            <person name="Simpson J.R."/>
            <person name="Lauterbach L."/>
            <person name="Steele A.D."/>
            <person name="Gui C."/>
            <person name="Meng S."/>
            <person name="Li G."/>
            <person name="Viehrig K."/>
            <person name="Ye F."/>
            <person name="Su P."/>
            <person name="Kiefer A.F."/>
            <person name="Nichols A."/>
            <person name="Cepeda A.J."/>
            <person name="Yan W."/>
            <person name="Fan B."/>
            <person name="Jiang Y."/>
            <person name="Adhikari A."/>
            <person name="Zheng C.-J."/>
            <person name="Schuster L."/>
            <person name="Cowan T.M."/>
            <person name="Smanski M.J."/>
            <person name="Chevrette M.G."/>
            <person name="De Carvalho L.P.S."/>
            <person name="Shen B."/>
        </authorList>
    </citation>
    <scope>NUCLEOTIDE SEQUENCE [LARGE SCALE GENOMIC DNA]</scope>
    <source>
        <strain evidence="2 3">NPDC000087</strain>
    </source>
</reference>
<dbReference type="InterPro" id="IPR014966">
    <property type="entry name" value="FRG-dom"/>
</dbReference>
<evidence type="ECO:0000313" key="2">
    <source>
        <dbReference type="EMBL" id="MFF5296348.1"/>
    </source>
</evidence>
<dbReference type="Proteomes" id="UP001602245">
    <property type="component" value="Unassembled WGS sequence"/>
</dbReference>
<evidence type="ECO:0000259" key="1">
    <source>
        <dbReference type="SMART" id="SM00901"/>
    </source>
</evidence>
<comment type="caution">
    <text evidence="2">The sequence shown here is derived from an EMBL/GenBank/DDBJ whole genome shotgun (WGS) entry which is preliminary data.</text>
</comment>
<proteinExistence type="predicted"/>
<sequence length="406" mass="45187">MSLLAEIFAVHREGCLPSAEALPMLDDVAATVRQTGEFTWEADSAEAAAAWLLLVVHDTYSVDESGKGILPGASFTNLLGFRGQFARFPELRPSRCRLGAHERQVQSAALGWFAGTLNGLIVENYRYVNGTVPNFPMDPEDGLMVGQHYGLATNYVDWSWDPLVSVVFALHGLPPGERGTVLVWPQAVDDPMSFCLPPTAAKRVWRQRGYFQQLPCFDGTDTNVDVLLTVLNRSPVARQVSSFPRIEFAADGAARTDADRQYSALLVDDDPLVRLKDWAVDVARDFGPPTLNRWQMEDAERVRKDLRRLGAPEMPDPAGEGFAEDLDLVVDYIDAMSVRRKANEYPTFGPAVAAMGKRTFTSLSLVPTGLPPRAMELSRFTRLTQADVWLQGWEFFPELWFHPRAV</sequence>
<name>A0ABW6WTP8_9ACTN</name>
<evidence type="ECO:0000313" key="3">
    <source>
        <dbReference type="Proteomes" id="UP001602245"/>
    </source>
</evidence>
<gene>
    <name evidence="2" type="ORF">ACFY35_43510</name>
</gene>